<comment type="caution">
    <text evidence="1">Lacks conserved residue(s) required for the propagation of feature annotation.</text>
</comment>
<dbReference type="Pfam" id="PF01977">
    <property type="entry name" value="UbiD"/>
    <property type="match status" value="1"/>
</dbReference>
<keyword evidence="1" id="KW-0288">FMN</keyword>
<keyword evidence="1" id="KW-0630">Potassium</keyword>
<feature type="domain" description="3-octaprenyl-4-hydroxybenzoate carboxy-lyase-like Rift-related" evidence="2">
    <location>
        <begin position="114"/>
        <end position="314"/>
    </location>
</feature>
<dbReference type="HAMAP" id="MF_01983">
    <property type="entry name" value="UbiD_FDC"/>
    <property type="match status" value="1"/>
</dbReference>
<reference evidence="5 6" key="2">
    <citation type="submission" date="2019-08" db="EMBL/GenBank/DDBJ databases">
        <title>Amycolatopsis acidicola sp. nov., isolated from peat swamp forest soil.</title>
        <authorList>
            <person name="Srisuk N."/>
        </authorList>
    </citation>
    <scope>NUCLEOTIDE SEQUENCE [LARGE SCALE GENOMIC DNA]</scope>
    <source>
        <strain evidence="5 6">TBRC 6029</strain>
    </source>
</reference>
<dbReference type="InterPro" id="IPR032903">
    <property type="entry name" value="FDC-like"/>
</dbReference>
<dbReference type="InterPro" id="IPR049381">
    <property type="entry name" value="UbiD-like_C"/>
</dbReference>
<keyword evidence="1" id="KW-0210">Decarboxylase</keyword>
<dbReference type="GO" id="GO:0008694">
    <property type="term" value="F:4-hydroxy-3-polyprenylbenzoate decarboxylase activity"/>
    <property type="evidence" value="ECO:0007669"/>
    <property type="project" value="TreeGrafter"/>
</dbReference>
<sequence length="495" mass="54565">MKHLRSLREFIDELEKIGEVQPIGQEVDWNLEIGAIARRSYELRAPAPLFTTITGIDEGFRVLAAPGGLSAQPGLTYSRIALALGLPADAKGADIVTALADARRREPIPPRVLDSGPCKENILLGDDVDLLKFPTPLIHGDDGGRYIQTYGMNIAKTPDGTWTNWSINRMMLVDRNRLACLIPPPQHLGIIKAQWEKRGEPMPIAVALGVEPGLPYVGGMPLPEGEDESHYLGAYFGEPLDLVRAETVDLLVPATAEIVIEGYVSHTDTHEEGPMGEYPGYLDRSSSSPKPVLHVTAVTYRNDAILPVAVAGAPVEEDHTGWGMPHAAEMTHVLREAEVPVAACWGVLESANHWWVVSLDTDWHERTGLSSEEMARRVGEVVFGAGKLAFGVPKLLLVENDIDISDPRQVIWAFASRAHPEFGEVHFANEPQNILPIYLDAHERLTYHASKVVHNCLLADRFGPGERPVASDFAHSWSAELQRRVIENWQAYGYR</sequence>
<comment type="subunit">
    <text evidence="1">Homodimer.</text>
</comment>
<dbReference type="AlphaFoldDB" id="A0A558CH78"/>
<comment type="similarity">
    <text evidence="1">Belongs to the UbiD family. UbiD-like/FDC subfamily.</text>
</comment>
<feature type="domain" description="3-octaprenyl-4-hydroxybenzoate carboxy-lyase-like C-terminal" evidence="4">
    <location>
        <begin position="320"/>
        <end position="456"/>
    </location>
</feature>
<feature type="binding site" evidence="1">
    <location>
        <position position="186"/>
    </location>
    <ligand>
        <name>prenylated FMN</name>
        <dbReference type="ChEBI" id="CHEBI:87746"/>
    </ligand>
</feature>
<evidence type="ECO:0000259" key="2">
    <source>
        <dbReference type="Pfam" id="PF01977"/>
    </source>
</evidence>
<dbReference type="EC" id="4.1.1.93" evidence="1"/>
<feature type="active site" description="Proton donor" evidence="1">
    <location>
        <position position="277"/>
    </location>
</feature>
<feature type="binding site" evidence="1">
    <location>
        <position position="228"/>
    </location>
    <ligand>
        <name>prenylated FMN</name>
        <dbReference type="ChEBI" id="CHEBI:87746"/>
    </ligand>
</feature>
<comment type="function">
    <text evidence="1">Catalyzes the prenyl-FMN-dependent decarboxylation of pyrrole-2-carboxylate (P2C). Can also catalyze the carboxylation of pyrrole in the presence of elevated concentrations of CO(2) or bicarbonate.</text>
</comment>
<comment type="cofactor">
    <cofactor evidence="1">
        <name>prenylated FMN</name>
        <dbReference type="ChEBI" id="CHEBI:87746"/>
    </cofactor>
    <text evidence="1">Binds 1 prenylated FMN per subunit.</text>
</comment>
<comment type="catalytic activity">
    <reaction evidence="1">
        <text>pyrrole-2-carboxylate + H2O = 1H-pyrrole + hydrogencarbonate</text>
        <dbReference type="Rhea" id="RHEA:31379"/>
        <dbReference type="ChEBI" id="CHEBI:15377"/>
        <dbReference type="ChEBI" id="CHEBI:17544"/>
        <dbReference type="ChEBI" id="CHEBI:19203"/>
        <dbReference type="ChEBI" id="CHEBI:27660"/>
        <dbReference type="EC" id="4.1.1.93"/>
    </reaction>
</comment>
<dbReference type="Pfam" id="PF20695">
    <property type="entry name" value="UbiD_N"/>
    <property type="match status" value="1"/>
</dbReference>
<dbReference type="NCBIfam" id="TIGR00148">
    <property type="entry name" value="UbiD family decarboxylase"/>
    <property type="match status" value="1"/>
</dbReference>
<feature type="binding site" evidence="1">
    <location>
        <position position="187"/>
    </location>
    <ligand>
        <name>prenylated FMN</name>
        <dbReference type="ChEBI" id="CHEBI:87746"/>
    </ligand>
</feature>
<dbReference type="InterPro" id="IPR049383">
    <property type="entry name" value="UbiD-like_N"/>
</dbReference>
<dbReference type="Gene3D" id="3.40.1670.10">
    <property type="entry name" value="UbiD C-terminal domain-like"/>
    <property type="match status" value="1"/>
</dbReference>
<proteinExistence type="inferred from homology"/>
<feature type="binding site" evidence="1">
    <location>
        <position position="228"/>
    </location>
    <ligand>
        <name>Mn(2+)</name>
        <dbReference type="ChEBI" id="CHEBI:29035"/>
    </ligand>
</feature>
<feature type="binding site" evidence="1">
    <location>
        <position position="228"/>
    </location>
    <ligand>
        <name>K(+)</name>
        <dbReference type="ChEBI" id="CHEBI:29103"/>
    </ligand>
</feature>
<feature type="binding site" evidence="1">
    <location>
        <position position="165"/>
    </location>
    <ligand>
        <name>K(+)</name>
        <dbReference type="ChEBI" id="CHEBI:29103"/>
    </ligand>
</feature>
<keyword evidence="1" id="KW-0456">Lyase</keyword>
<feature type="domain" description="3-octaprenyl-4-hydroxybenzoate carboxy-lyase-like N-terminal" evidence="3">
    <location>
        <begin position="11"/>
        <end position="99"/>
    </location>
</feature>
<keyword evidence="1" id="KW-0464">Manganese</keyword>
<dbReference type="Proteomes" id="UP000320011">
    <property type="component" value="Unassembled WGS sequence"/>
</dbReference>
<keyword evidence="1" id="KW-0058">Aromatic hydrocarbons catabolism</keyword>
<accession>A0A558CH78</accession>
<organism evidence="5 6">
    <name type="scientific">Amycolatopsis rhizosphaerae</name>
    <dbReference type="NCBI Taxonomy" id="2053003"/>
    <lineage>
        <taxon>Bacteria</taxon>
        <taxon>Bacillati</taxon>
        <taxon>Actinomycetota</taxon>
        <taxon>Actinomycetes</taxon>
        <taxon>Pseudonocardiales</taxon>
        <taxon>Pseudonocardiaceae</taxon>
        <taxon>Amycolatopsis</taxon>
    </lineage>
</organism>
<name>A0A558CH78_9PSEU</name>
<dbReference type="OrthoDB" id="9809841at2"/>
<gene>
    <name evidence="5" type="ORF">FNH05_18120</name>
</gene>
<dbReference type="Pfam" id="PF20696">
    <property type="entry name" value="UbiD_C"/>
    <property type="match status" value="1"/>
</dbReference>
<dbReference type="PANTHER" id="PTHR30108:SF17">
    <property type="entry name" value="FERULIC ACID DECARBOXYLASE 1"/>
    <property type="match status" value="1"/>
</dbReference>
<keyword evidence="1" id="KW-0479">Metal-binding</keyword>
<comment type="cofactor">
    <cofactor evidence="1">
        <name>Mn(2+)</name>
        <dbReference type="ChEBI" id="CHEBI:29035"/>
    </cofactor>
    <text evidence="1">Binds 1 Mn(2+) per subunit.</text>
</comment>
<evidence type="ECO:0000313" key="5">
    <source>
        <dbReference type="EMBL" id="TVT48125.1"/>
    </source>
</evidence>
<keyword evidence="6" id="KW-1185">Reference proteome</keyword>
<evidence type="ECO:0000259" key="3">
    <source>
        <dbReference type="Pfam" id="PF20695"/>
    </source>
</evidence>
<feature type="binding site" evidence="1">
    <location>
        <position position="220"/>
    </location>
    <ligand>
        <name>K(+)</name>
        <dbReference type="ChEBI" id="CHEBI:29103"/>
    </ligand>
</feature>
<evidence type="ECO:0000256" key="1">
    <source>
        <dbReference type="HAMAP-Rule" id="MF_01983"/>
    </source>
</evidence>
<keyword evidence="1" id="KW-0285">Flavoprotein</keyword>
<dbReference type="PANTHER" id="PTHR30108">
    <property type="entry name" value="3-OCTAPRENYL-4-HYDROXYBENZOATE CARBOXY-LYASE-RELATED"/>
    <property type="match status" value="1"/>
</dbReference>
<dbReference type="SUPFAM" id="SSF50475">
    <property type="entry name" value="FMN-binding split barrel"/>
    <property type="match status" value="1"/>
</dbReference>
<feature type="binding site" evidence="1">
    <location>
        <position position="187"/>
    </location>
    <ligand>
        <name>Mn(2+)</name>
        <dbReference type="ChEBI" id="CHEBI:29035"/>
    </ligand>
</feature>
<comment type="cofactor">
    <cofactor evidence="1">
        <name>K(+)</name>
        <dbReference type="ChEBI" id="CHEBI:29103"/>
    </cofactor>
    <text evidence="1">Binds 1 K(+) per subunit.</text>
</comment>
<dbReference type="GO" id="GO:0034941">
    <property type="term" value="F:pyrrole-2-carboxylate decarboxylase activity"/>
    <property type="evidence" value="ECO:0007669"/>
    <property type="project" value="UniProtKB-EC"/>
</dbReference>
<dbReference type="EMBL" id="VJWX01000173">
    <property type="protein sequence ID" value="TVT48125.1"/>
    <property type="molecule type" value="Genomic_DNA"/>
</dbReference>
<evidence type="ECO:0000259" key="4">
    <source>
        <dbReference type="Pfam" id="PF20696"/>
    </source>
</evidence>
<protein>
    <recommendedName>
        <fullName evidence="1">Pyrrole-2-carboxylic acid decarboxylase</fullName>
        <shortName evidence="1">P2C decarboxylase</shortName>
        <ecNumber evidence="1">4.1.1.93</ecNumber>
    </recommendedName>
</protein>
<reference evidence="5 6" key="1">
    <citation type="submission" date="2019-07" db="EMBL/GenBank/DDBJ databases">
        <authorList>
            <person name="Duangmal K."/>
            <person name="Teo W.F.A."/>
        </authorList>
    </citation>
    <scope>NUCLEOTIDE SEQUENCE [LARGE SCALE GENOMIC DNA]</scope>
    <source>
        <strain evidence="5 6">TBRC 6029</strain>
    </source>
</reference>
<dbReference type="GO" id="GO:0005829">
    <property type="term" value="C:cytosol"/>
    <property type="evidence" value="ECO:0007669"/>
    <property type="project" value="TreeGrafter"/>
</dbReference>
<evidence type="ECO:0000313" key="6">
    <source>
        <dbReference type="Proteomes" id="UP000320011"/>
    </source>
</evidence>
<feature type="binding site" evidence="1">
    <location>
        <position position="169"/>
    </location>
    <ligand>
        <name>prenylated FMN</name>
        <dbReference type="ChEBI" id="CHEBI:87746"/>
    </ligand>
</feature>
<dbReference type="GO" id="GO:0046872">
    <property type="term" value="F:metal ion binding"/>
    <property type="evidence" value="ECO:0007669"/>
    <property type="project" value="UniProtKB-KW"/>
</dbReference>
<dbReference type="SUPFAM" id="SSF143968">
    <property type="entry name" value="UbiD C-terminal domain-like"/>
    <property type="match status" value="1"/>
</dbReference>
<dbReference type="Gene3D" id="1.20.5.4570">
    <property type="match status" value="1"/>
</dbReference>
<dbReference type="InterPro" id="IPR048304">
    <property type="entry name" value="UbiD_Rift_dom"/>
</dbReference>
<comment type="caution">
    <text evidence="5">The sequence shown here is derived from an EMBL/GenBank/DDBJ whole genome shotgun (WGS) entry which is preliminary data.</text>
</comment>
<comment type="catalytic activity">
    <reaction evidence="1">
        <text>pyrrole-2-carboxylate + H(+) = 1H-pyrrole + CO2</text>
        <dbReference type="Rhea" id="RHEA:31375"/>
        <dbReference type="ChEBI" id="CHEBI:15378"/>
        <dbReference type="ChEBI" id="CHEBI:16526"/>
        <dbReference type="ChEBI" id="CHEBI:19203"/>
        <dbReference type="ChEBI" id="CHEBI:27660"/>
        <dbReference type="EC" id="4.1.1.93"/>
    </reaction>
</comment>
<dbReference type="InterPro" id="IPR002830">
    <property type="entry name" value="UbiD"/>
</dbReference>
<dbReference type="GO" id="GO:0006744">
    <property type="term" value="P:ubiquinone biosynthetic process"/>
    <property type="evidence" value="ECO:0007669"/>
    <property type="project" value="TreeGrafter"/>
</dbReference>